<dbReference type="InterPro" id="IPR000792">
    <property type="entry name" value="Tscrpt_reg_LuxR_C"/>
</dbReference>
<feature type="domain" description="HTH luxR-type" evidence="3">
    <location>
        <begin position="273"/>
        <end position="338"/>
    </location>
</feature>
<dbReference type="PROSITE" id="PS50043">
    <property type="entry name" value="HTH_LUXR_2"/>
    <property type="match status" value="1"/>
</dbReference>
<dbReference type="InterPro" id="IPR011006">
    <property type="entry name" value="CheY-like_superfamily"/>
</dbReference>
<feature type="domain" description="Response regulatory" evidence="4">
    <location>
        <begin position="139"/>
        <end position="254"/>
    </location>
</feature>
<dbReference type="Pfam" id="PF00196">
    <property type="entry name" value="GerE"/>
    <property type="match status" value="1"/>
</dbReference>
<dbReference type="CDD" id="cd06170">
    <property type="entry name" value="LuxR_C_like"/>
    <property type="match status" value="1"/>
</dbReference>
<keyword evidence="1" id="KW-0238">DNA-binding</keyword>
<gene>
    <name evidence="5" type="ORF">GCM10011610_05740</name>
</gene>
<dbReference type="SMART" id="SM00421">
    <property type="entry name" value="HTH_LUXR"/>
    <property type="match status" value="1"/>
</dbReference>
<dbReference type="SUPFAM" id="SSF46894">
    <property type="entry name" value="C-terminal effector domain of the bipartite response regulators"/>
    <property type="match status" value="1"/>
</dbReference>
<protein>
    <recommendedName>
        <fullName evidence="7">Response regulator transcription factor</fullName>
    </recommendedName>
</protein>
<evidence type="ECO:0008006" key="7">
    <source>
        <dbReference type="Google" id="ProtNLM"/>
    </source>
</evidence>
<dbReference type="PROSITE" id="PS50110">
    <property type="entry name" value="RESPONSE_REGULATORY"/>
    <property type="match status" value="1"/>
</dbReference>
<dbReference type="SUPFAM" id="SSF52172">
    <property type="entry name" value="CheY-like"/>
    <property type="match status" value="1"/>
</dbReference>
<dbReference type="InterPro" id="IPR001789">
    <property type="entry name" value="Sig_transdc_resp-reg_receiver"/>
</dbReference>
<evidence type="ECO:0000313" key="5">
    <source>
        <dbReference type="EMBL" id="GGN68511.1"/>
    </source>
</evidence>
<dbReference type="PANTHER" id="PTHR43214:SF42">
    <property type="entry name" value="TRANSCRIPTIONAL REGULATORY PROTEIN DESR"/>
    <property type="match status" value="1"/>
</dbReference>
<dbReference type="PANTHER" id="PTHR43214">
    <property type="entry name" value="TWO-COMPONENT RESPONSE REGULATOR"/>
    <property type="match status" value="1"/>
</dbReference>
<evidence type="ECO:0000256" key="1">
    <source>
        <dbReference type="ARBA" id="ARBA00023125"/>
    </source>
</evidence>
<proteinExistence type="predicted"/>
<comment type="caution">
    <text evidence="5">The sequence shown here is derived from an EMBL/GenBank/DDBJ whole genome shotgun (WGS) entry which is preliminary data.</text>
</comment>
<keyword evidence="6" id="KW-1185">Reference proteome</keyword>
<dbReference type="Proteomes" id="UP000658127">
    <property type="component" value="Unassembled WGS sequence"/>
</dbReference>
<evidence type="ECO:0000256" key="2">
    <source>
        <dbReference type="PROSITE-ProRule" id="PRU00169"/>
    </source>
</evidence>
<sequence>MWPGVLREAGLSGPRKRDSVTTYNQVAPRNIKCEWVFQNEAIAGQDRSSVGDGLWFIAEPSWVRVAGESRRLGQYAVRASRIHGSSIRGGVVRPTEPTQAVAERASIGSECRGIPIRTPDLATRYLVIPNTALSEERVSIEVVADNSLTREMLCGFLGSEDDFVVISGVSWNEADRRTGAVAPDVIVLDIDEIGSGAVRITRSLIRKFPDAAIVVLNSGGPGHVLYDMLEIGVRCFLHKGISRSELVTSIRGVASVENQITVSVPREFLTCGGPSSRGRLSAREEQVVRLVGEAMTNRQIANALSITEGTVKRHLRSIFDKLGAVSRIDAVNRYRTLEGRQDSA</sequence>
<evidence type="ECO:0000259" key="4">
    <source>
        <dbReference type="PROSITE" id="PS50110"/>
    </source>
</evidence>
<dbReference type="EMBL" id="BMNE01000001">
    <property type="protein sequence ID" value="GGN68511.1"/>
    <property type="molecule type" value="Genomic_DNA"/>
</dbReference>
<accession>A0ABQ2K5E3</accession>
<dbReference type="Gene3D" id="3.40.50.2300">
    <property type="match status" value="1"/>
</dbReference>
<dbReference type="InterPro" id="IPR016032">
    <property type="entry name" value="Sig_transdc_resp-reg_C-effctor"/>
</dbReference>
<feature type="modified residue" description="4-aspartylphosphate" evidence="2">
    <location>
        <position position="189"/>
    </location>
</feature>
<reference evidence="6" key="1">
    <citation type="journal article" date="2019" name="Int. J. Syst. Evol. Microbiol.">
        <title>The Global Catalogue of Microorganisms (GCM) 10K type strain sequencing project: providing services to taxonomists for standard genome sequencing and annotation.</title>
        <authorList>
            <consortium name="The Broad Institute Genomics Platform"/>
            <consortium name="The Broad Institute Genome Sequencing Center for Infectious Disease"/>
            <person name="Wu L."/>
            <person name="Ma J."/>
        </authorList>
    </citation>
    <scope>NUCLEOTIDE SEQUENCE [LARGE SCALE GENOMIC DNA]</scope>
    <source>
        <strain evidence="6">CGMCC 4.7329</strain>
    </source>
</reference>
<evidence type="ECO:0000313" key="6">
    <source>
        <dbReference type="Proteomes" id="UP000658127"/>
    </source>
</evidence>
<name>A0ABQ2K5E3_9NOCA</name>
<dbReference type="PRINTS" id="PR00038">
    <property type="entry name" value="HTHLUXR"/>
</dbReference>
<dbReference type="InterPro" id="IPR039420">
    <property type="entry name" value="WalR-like"/>
</dbReference>
<organism evidence="5 6">
    <name type="scientific">Nocardia rhizosphaerihabitans</name>
    <dbReference type="NCBI Taxonomy" id="1691570"/>
    <lineage>
        <taxon>Bacteria</taxon>
        <taxon>Bacillati</taxon>
        <taxon>Actinomycetota</taxon>
        <taxon>Actinomycetes</taxon>
        <taxon>Mycobacteriales</taxon>
        <taxon>Nocardiaceae</taxon>
        <taxon>Nocardia</taxon>
    </lineage>
</organism>
<evidence type="ECO:0000259" key="3">
    <source>
        <dbReference type="PROSITE" id="PS50043"/>
    </source>
</evidence>
<keyword evidence="2" id="KW-0597">Phosphoprotein</keyword>